<keyword evidence="3" id="KW-1185">Reference proteome</keyword>
<keyword evidence="1" id="KW-0175">Coiled coil</keyword>
<evidence type="ECO:0000256" key="1">
    <source>
        <dbReference type="SAM" id="Coils"/>
    </source>
</evidence>
<dbReference type="Proteomes" id="UP001497480">
    <property type="component" value="Unassembled WGS sequence"/>
</dbReference>
<gene>
    <name evidence="2" type="ORF">LLUT_LOCUS14168</name>
</gene>
<organism evidence="2 3">
    <name type="scientific">Lupinus luteus</name>
    <name type="common">European yellow lupine</name>
    <dbReference type="NCBI Taxonomy" id="3873"/>
    <lineage>
        <taxon>Eukaryota</taxon>
        <taxon>Viridiplantae</taxon>
        <taxon>Streptophyta</taxon>
        <taxon>Embryophyta</taxon>
        <taxon>Tracheophyta</taxon>
        <taxon>Spermatophyta</taxon>
        <taxon>Magnoliopsida</taxon>
        <taxon>eudicotyledons</taxon>
        <taxon>Gunneridae</taxon>
        <taxon>Pentapetalae</taxon>
        <taxon>rosids</taxon>
        <taxon>fabids</taxon>
        <taxon>Fabales</taxon>
        <taxon>Fabaceae</taxon>
        <taxon>Papilionoideae</taxon>
        <taxon>50 kb inversion clade</taxon>
        <taxon>genistoids sensu lato</taxon>
        <taxon>core genistoids</taxon>
        <taxon>Genisteae</taxon>
        <taxon>Lupinus</taxon>
    </lineage>
</organism>
<proteinExistence type="predicted"/>
<reference evidence="2 3" key="1">
    <citation type="submission" date="2024-03" db="EMBL/GenBank/DDBJ databases">
        <authorList>
            <person name="Martinez-Hernandez J."/>
        </authorList>
    </citation>
    <scope>NUCLEOTIDE SEQUENCE [LARGE SCALE GENOMIC DNA]</scope>
</reference>
<evidence type="ECO:0000313" key="3">
    <source>
        <dbReference type="Proteomes" id="UP001497480"/>
    </source>
</evidence>
<evidence type="ECO:0000313" key="2">
    <source>
        <dbReference type="EMBL" id="CAL0313108.1"/>
    </source>
</evidence>
<sequence>MANKYEFRSISLPSRSHSSMVIVEEKLRKFKTWEATCTSFSISMGLSLLEDLYVGLDNVLNMASTQHVITQHKGEKCVEEVLDGSMRILDICGITRDTLLQIKENVQALHSCLRRRKGESNIEVSVGQYNCFIKKVKKNVKKLMKSLRQMDSKFGLSSLLDFDHHFSCVIRVLREVILMNLSIFQLILSFLTMPSTKSNATKWFLLGKIVHKRVITSEDNLENVNELECVEEVLNTLLKEGSNGEKMHATNEKLEALENAIESLENGLERVFRVMIKSRSSLLNIISK</sequence>
<comment type="caution">
    <text evidence="2">The sequence shown here is derived from an EMBL/GenBank/DDBJ whole genome shotgun (WGS) entry which is preliminary data.</text>
</comment>
<dbReference type="GO" id="GO:0048364">
    <property type="term" value="P:root development"/>
    <property type="evidence" value="ECO:0007669"/>
    <property type="project" value="InterPro"/>
</dbReference>
<dbReference type="AlphaFoldDB" id="A0AAV1WUW8"/>
<dbReference type="Pfam" id="PF03087">
    <property type="entry name" value="BPS1"/>
    <property type="match status" value="1"/>
</dbReference>
<dbReference type="PANTHER" id="PTHR33070:SF109">
    <property type="entry name" value="DOMAIN PROTEIN, PUTATIVE (DUF241)-RELATED"/>
    <property type="match status" value="1"/>
</dbReference>
<dbReference type="InterPro" id="IPR004320">
    <property type="entry name" value="BPS1_pln"/>
</dbReference>
<dbReference type="PANTHER" id="PTHR33070">
    <property type="entry name" value="OS06G0725500 PROTEIN"/>
    <property type="match status" value="1"/>
</dbReference>
<name>A0AAV1WUW8_LUPLU</name>
<dbReference type="GO" id="GO:0048367">
    <property type="term" value="P:shoot system development"/>
    <property type="evidence" value="ECO:0007669"/>
    <property type="project" value="InterPro"/>
</dbReference>
<feature type="coiled-coil region" evidence="1">
    <location>
        <begin position="247"/>
        <end position="274"/>
    </location>
</feature>
<protein>
    <recommendedName>
        <fullName evidence="4">DUF241 domain protein</fullName>
    </recommendedName>
</protein>
<accession>A0AAV1WUW8</accession>
<evidence type="ECO:0008006" key="4">
    <source>
        <dbReference type="Google" id="ProtNLM"/>
    </source>
</evidence>
<dbReference type="EMBL" id="CAXHTB010000009">
    <property type="protein sequence ID" value="CAL0313108.1"/>
    <property type="molecule type" value="Genomic_DNA"/>
</dbReference>